<reference evidence="2" key="1">
    <citation type="submission" date="2006-03" db="EMBL/GenBank/DDBJ databases">
        <title>Complete sequence of Rhodopseudomonas palustris BisB18.</title>
        <authorList>
            <consortium name="US DOE Joint Genome Institute"/>
            <person name="Copeland A."/>
            <person name="Lucas S."/>
            <person name="Lapidus A."/>
            <person name="Barry K."/>
            <person name="Detter J.C."/>
            <person name="Glavina del Rio T."/>
            <person name="Hammon N."/>
            <person name="Israni S."/>
            <person name="Dalin E."/>
            <person name="Tice H."/>
            <person name="Pitluck S."/>
            <person name="Chain P."/>
            <person name="Malfatti S."/>
            <person name="Shin M."/>
            <person name="Vergez L."/>
            <person name="Schmutz J."/>
            <person name="Larimer F."/>
            <person name="Land M."/>
            <person name="Hauser L."/>
            <person name="Pelletier D.A."/>
            <person name="Kyrpides N."/>
            <person name="Anderson I."/>
            <person name="Oda Y."/>
            <person name="Harwood C.S."/>
            <person name="Richardson P."/>
        </authorList>
    </citation>
    <scope>NUCLEOTIDE SEQUENCE [LARGE SCALE GENOMIC DNA]</scope>
    <source>
        <strain evidence="2">BisB18</strain>
    </source>
</reference>
<dbReference type="STRING" id="316056.RPC_4600"/>
<proteinExistence type="predicted"/>
<dbReference type="KEGG" id="rpc:RPC_4600"/>
<protein>
    <submittedName>
        <fullName evidence="2">Late embryogenesis abundant protein</fullName>
    </submittedName>
</protein>
<organism evidence="2">
    <name type="scientific">Rhodopseudomonas palustris (strain BisB18)</name>
    <dbReference type="NCBI Taxonomy" id="316056"/>
    <lineage>
        <taxon>Bacteria</taxon>
        <taxon>Pseudomonadati</taxon>
        <taxon>Pseudomonadota</taxon>
        <taxon>Alphaproteobacteria</taxon>
        <taxon>Hyphomicrobiales</taxon>
        <taxon>Nitrobacteraceae</taxon>
        <taxon>Rhodopseudomonas</taxon>
    </lineage>
</organism>
<accession>Q20XL4</accession>
<feature type="region of interest" description="Disordered" evidence="1">
    <location>
        <begin position="194"/>
        <end position="226"/>
    </location>
</feature>
<name>Q20XL4_RHOPB</name>
<evidence type="ECO:0000313" key="2">
    <source>
        <dbReference type="EMBL" id="ABD90122.1"/>
    </source>
</evidence>
<feature type="compositionally biased region" description="Polar residues" evidence="1">
    <location>
        <begin position="1"/>
        <end position="28"/>
    </location>
</feature>
<gene>
    <name evidence="2" type="ordered locus">RPC_4600</name>
</gene>
<dbReference type="Gene3D" id="1.20.120.20">
    <property type="entry name" value="Apolipoprotein"/>
    <property type="match status" value="1"/>
</dbReference>
<dbReference type="eggNOG" id="ENOG5032SND">
    <property type="taxonomic scope" value="Bacteria"/>
</dbReference>
<dbReference type="RefSeq" id="WP_011475000.1">
    <property type="nucleotide sequence ID" value="NC_007925.1"/>
</dbReference>
<feature type="compositionally biased region" description="Basic and acidic residues" evidence="1">
    <location>
        <begin position="213"/>
        <end position="226"/>
    </location>
</feature>
<dbReference type="EMBL" id="CP000301">
    <property type="protein sequence ID" value="ABD90122.1"/>
    <property type="molecule type" value="Genomic_DNA"/>
</dbReference>
<dbReference type="HOGENOM" id="CLU_106712_0_0_5"/>
<feature type="compositionally biased region" description="Basic and acidic residues" evidence="1">
    <location>
        <begin position="42"/>
        <end position="67"/>
    </location>
</feature>
<feature type="region of interest" description="Disordered" evidence="1">
    <location>
        <begin position="1"/>
        <end position="75"/>
    </location>
</feature>
<evidence type="ECO:0000256" key="1">
    <source>
        <dbReference type="SAM" id="MobiDB-lite"/>
    </source>
</evidence>
<sequence length="226" mass="23792">MAEQSFKSTTPSNSSVGNSTKQSGSAPQSLRGVTEQTVAAGRDLKEAGKDAGRDIKDKAGDFKDKVSELAGSSAETIKHQAAEFTEAAKDFAAQAGDKIKERVHDQQGVGADYVGNLAETMRRAAREFDQDLPFAASYIRKAASKVEGVSDSVRNGDLQDLVAGAQSFARRQPTAFLGLAVLAGFGVVRFLKSSGDNAGGSADTGRGTSQRATSDDNRGYRDEFTS</sequence>
<dbReference type="AlphaFoldDB" id="Q20XL4"/>